<dbReference type="GO" id="GO:0019367">
    <property type="term" value="P:fatty acid elongation, saturated fatty acid"/>
    <property type="evidence" value="ECO:0007669"/>
    <property type="project" value="TreeGrafter"/>
</dbReference>
<keyword evidence="5 10" id="KW-0276">Fatty acid metabolism</keyword>
<evidence type="ECO:0000256" key="10">
    <source>
        <dbReference type="RuleBase" id="RU361115"/>
    </source>
</evidence>
<feature type="transmembrane region" description="Helical" evidence="10">
    <location>
        <begin position="137"/>
        <end position="159"/>
    </location>
</feature>
<dbReference type="EMBL" id="KK120880">
    <property type="protein sequence ID" value="KFM79271.1"/>
    <property type="molecule type" value="Genomic_DNA"/>
</dbReference>
<evidence type="ECO:0000256" key="8">
    <source>
        <dbReference type="ARBA" id="ARBA00023136"/>
    </source>
</evidence>
<comment type="similarity">
    <text evidence="10">Belongs to the ELO family.</text>
</comment>
<dbReference type="InterPro" id="IPR030457">
    <property type="entry name" value="ELO_CS"/>
</dbReference>
<dbReference type="GO" id="GO:0034626">
    <property type="term" value="P:fatty acid elongation, polyunsaturated fatty acid"/>
    <property type="evidence" value="ECO:0007669"/>
    <property type="project" value="TreeGrafter"/>
</dbReference>
<dbReference type="GO" id="GO:0030148">
    <property type="term" value="P:sphingolipid biosynthetic process"/>
    <property type="evidence" value="ECO:0007669"/>
    <property type="project" value="TreeGrafter"/>
</dbReference>
<evidence type="ECO:0000256" key="4">
    <source>
        <dbReference type="ARBA" id="ARBA00022692"/>
    </source>
</evidence>
<name>A0A087UPI2_STEMI</name>
<dbReference type="Proteomes" id="UP000054359">
    <property type="component" value="Unassembled WGS sequence"/>
</dbReference>
<evidence type="ECO:0000256" key="9">
    <source>
        <dbReference type="ARBA" id="ARBA00023160"/>
    </source>
</evidence>
<sequence>MLILQKIDNFLEETFNTGDKEIRTWFLVQQNLLPFALCGSYTLFVLLIGPAIMKNRKPFVMRMPMIIYNLFLVVVYTVSLTIIFTNLPYISPEVFCKGGSVRKGDLTYKITSCCWVIYILKYVQFLDTVFFILRKKWHLVTFLHVFHHSVVPLIGWVILRTETS</sequence>
<feature type="transmembrane region" description="Helical" evidence="10">
    <location>
        <begin position="106"/>
        <end position="125"/>
    </location>
</feature>
<evidence type="ECO:0000256" key="3">
    <source>
        <dbReference type="ARBA" id="ARBA00022679"/>
    </source>
</evidence>
<evidence type="ECO:0000256" key="7">
    <source>
        <dbReference type="ARBA" id="ARBA00023098"/>
    </source>
</evidence>
<dbReference type="GO" id="GO:0009922">
    <property type="term" value="F:fatty acid elongase activity"/>
    <property type="evidence" value="ECO:0007669"/>
    <property type="project" value="UniProtKB-EC"/>
</dbReference>
<evidence type="ECO:0000256" key="6">
    <source>
        <dbReference type="ARBA" id="ARBA00022989"/>
    </source>
</evidence>
<organism evidence="11 12">
    <name type="scientific">Stegodyphus mimosarum</name>
    <name type="common">African social velvet spider</name>
    <dbReference type="NCBI Taxonomy" id="407821"/>
    <lineage>
        <taxon>Eukaryota</taxon>
        <taxon>Metazoa</taxon>
        <taxon>Ecdysozoa</taxon>
        <taxon>Arthropoda</taxon>
        <taxon>Chelicerata</taxon>
        <taxon>Arachnida</taxon>
        <taxon>Araneae</taxon>
        <taxon>Araneomorphae</taxon>
        <taxon>Entelegynae</taxon>
        <taxon>Eresoidea</taxon>
        <taxon>Eresidae</taxon>
        <taxon>Stegodyphus</taxon>
    </lineage>
</organism>
<keyword evidence="12" id="KW-1185">Reference proteome</keyword>
<dbReference type="PROSITE" id="PS01188">
    <property type="entry name" value="ELO"/>
    <property type="match status" value="1"/>
</dbReference>
<comment type="caution">
    <text evidence="10">Lacks conserved residue(s) required for the propagation of feature annotation.</text>
</comment>
<dbReference type="PANTHER" id="PTHR11157:SF126">
    <property type="entry name" value="ELONGATION OF VERY LONG CHAIN FATTY ACIDS PROTEIN"/>
    <property type="match status" value="1"/>
</dbReference>
<proteinExistence type="inferred from homology"/>
<comment type="catalytic activity">
    <reaction evidence="10">
        <text>a very-long-chain acyl-CoA + malonyl-CoA + H(+) = a very-long-chain 3-oxoacyl-CoA + CO2 + CoA</text>
        <dbReference type="Rhea" id="RHEA:32727"/>
        <dbReference type="ChEBI" id="CHEBI:15378"/>
        <dbReference type="ChEBI" id="CHEBI:16526"/>
        <dbReference type="ChEBI" id="CHEBI:57287"/>
        <dbReference type="ChEBI" id="CHEBI:57384"/>
        <dbReference type="ChEBI" id="CHEBI:90725"/>
        <dbReference type="ChEBI" id="CHEBI:90736"/>
        <dbReference type="EC" id="2.3.1.199"/>
    </reaction>
</comment>
<dbReference type="PANTHER" id="PTHR11157">
    <property type="entry name" value="FATTY ACID ACYL TRANSFERASE-RELATED"/>
    <property type="match status" value="1"/>
</dbReference>
<dbReference type="OrthoDB" id="434092at2759"/>
<evidence type="ECO:0000256" key="1">
    <source>
        <dbReference type="ARBA" id="ARBA00004141"/>
    </source>
</evidence>
<protein>
    <recommendedName>
        <fullName evidence="10">Elongation of very long chain fatty acids protein</fullName>
        <ecNumber evidence="10">2.3.1.199</ecNumber>
    </recommendedName>
    <alternativeName>
        <fullName evidence="10">Very-long-chain 3-oxoacyl-CoA synthase</fullName>
    </alternativeName>
</protein>
<keyword evidence="2 10" id="KW-0444">Lipid biosynthesis</keyword>
<keyword evidence="3 10" id="KW-0808">Transferase</keyword>
<dbReference type="GO" id="GO:0034625">
    <property type="term" value="P:fatty acid elongation, monounsaturated fatty acid"/>
    <property type="evidence" value="ECO:0007669"/>
    <property type="project" value="TreeGrafter"/>
</dbReference>
<keyword evidence="8 10" id="KW-0472">Membrane</keyword>
<gene>
    <name evidence="11" type="ORF">X975_12351</name>
</gene>
<dbReference type="STRING" id="407821.A0A087UPI2"/>
<evidence type="ECO:0000313" key="12">
    <source>
        <dbReference type="Proteomes" id="UP000054359"/>
    </source>
</evidence>
<dbReference type="GO" id="GO:0042761">
    <property type="term" value="P:very long-chain fatty acid biosynthetic process"/>
    <property type="evidence" value="ECO:0007669"/>
    <property type="project" value="TreeGrafter"/>
</dbReference>
<feature type="transmembrane region" description="Helical" evidence="10">
    <location>
        <begin position="65"/>
        <end position="86"/>
    </location>
</feature>
<keyword evidence="4 10" id="KW-0812">Transmembrane</keyword>
<evidence type="ECO:0000313" key="11">
    <source>
        <dbReference type="EMBL" id="KFM79271.1"/>
    </source>
</evidence>
<dbReference type="GO" id="GO:0005789">
    <property type="term" value="C:endoplasmic reticulum membrane"/>
    <property type="evidence" value="ECO:0007669"/>
    <property type="project" value="TreeGrafter"/>
</dbReference>
<keyword evidence="7 10" id="KW-0443">Lipid metabolism</keyword>
<dbReference type="AlphaFoldDB" id="A0A087UPI2"/>
<keyword evidence="9 10" id="KW-0275">Fatty acid biosynthesis</keyword>
<evidence type="ECO:0000256" key="2">
    <source>
        <dbReference type="ARBA" id="ARBA00022516"/>
    </source>
</evidence>
<dbReference type="OMA" id="NCCEWTH"/>
<dbReference type="Pfam" id="PF01151">
    <property type="entry name" value="ELO"/>
    <property type="match status" value="1"/>
</dbReference>
<comment type="subcellular location">
    <subcellularLocation>
        <location evidence="1">Membrane</location>
        <topology evidence="1">Multi-pass membrane protein</topology>
    </subcellularLocation>
</comment>
<keyword evidence="6 10" id="KW-1133">Transmembrane helix</keyword>
<reference evidence="11 12" key="1">
    <citation type="submission" date="2013-11" db="EMBL/GenBank/DDBJ databases">
        <title>Genome sequencing of Stegodyphus mimosarum.</title>
        <authorList>
            <person name="Bechsgaard J."/>
        </authorList>
    </citation>
    <scope>NUCLEOTIDE SEQUENCE [LARGE SCALE GENOMIC DNA]</scope>
</reference>
<accession>A0A087UPI2</accession>
<dbReference type="InterPro" id="IPR002076">
    <property type="entry name" value="ELO_fam"/>
</dbReference>
<feature type="non-terminal residue" evidence="11">
    <location>
        <position position="164"/>
    </location>
</feature>
<feature type="transmembrane region" description="Helical" evidence="10">
    <location>
        <begin position="32"/>
        <end position="53"/>
    </location>
</feature>
<evidence type="ECO:0000256" key="5">
    <source>
        <dbReference type="ARBA" id="ARBA00022832"/>
    </source>
</evidence>
<dbReference type="EC" id="2.3.1.199" evidence="10"/>